<name>A0A844B423_9RHOB</name>
<dbReference type="InterPro" id="IPR050445">
    <property type="entry name" value="Bact_polysacc_biosynth/exp"/>
</dbReference>
<comment type="caution">
    <text evidence="4">The sequence shown here is derived from an EMBL/GenBank/DDBJ whole genome shotgun (WGS) entry which is preliminary data.</text>
</comment>
<dbReference type="AlphaFoldDB" id="A0A844B423"/>
<sequence>MERLQVAIEKARALRGQTNPVRERGTVAEMDEAPELGPVAEAWEALTPLTLNNRSLTRNRVRTMDQGSESAPFDLLRTRMLQLCKQNSWRRVAIVSPHAACGKSTTALNLAFSLARQQDLHSLVFDFDMRRAGLTKMLEQTVAHDISAVLEGSVSFAEQGLRYGDNVGFGLGGSSKVKNPSEILQSQQTKAVLDEIEASYQPDLMLFDMPPLLASDDNFGFLQNVDCALIMVAAEETRMSQIDLAERQVAELTNVMGVVLNKCRHTAHSQHAYDYNYYY</sequence>
<dbReference type="Proteomes" id="UP000436694">
    <property type="component" value="Unassembled WGS sequence"/>
</dbReference>
<dbReference type="InterPro" id="IPR005702">
    <property type="entry name" value="Wzc-like_C"/>
</dbReference>
<dbReference type="SUPFAM" id="SSF52540">
    <property type="entry name" value="P-loop containing nucleoside triphosphate hydrolases"/>
    <property type="match status" value="1"/>
</dbReference>
<keyword evidence="2" id="KW-0067">ATP-binding</keyword>
<protein>
    <submittedName>
        <fullName evidence="4">Exopolysaccharide biosynthesis protein</fullName>
    </submittedName>
</protein>
<evidence type="ECO:0000256" key="2">
    <source>
        <dbReference type="ARBA" id="ARBA00022840"/>
    </source>
</evidence>
<dbReference type="PANTHER" id="PTHR32309:SF13">
    <property type="entry name" value="FERRIC ENTEROBACTIN TRANSPORT PROTEIN FEPE"/>
    <property type="match status" value="1"/>
</dbReference>
<dbReference type="GO" id="GO:0004713">
    <property type="term" value="F:protein tyrosine kinase activity"/>
    <property type="evidence" value="ECO:0007669"/>
    <property type="project" value="TreeGrafter"/>
</dbReference>
<accession>A0A844B423</accession>
<evidence type="ECO:0000313" key="5">
    <source>
        <dbReference type="Proteomes" id="UP000436694"/>
    </source>
</evidence>
<reference evidence="4 5" key="1">
    <citation type="submission" date="2019-10" db="EMBL/GenBank/DDBJ databases">
        <title>Epibacterium sp. nov., isolated from seawater.</title>
        <authorList>
            <person name="Zhang X."/>
            <person name="Li N."/>
        </authorList>
    </citation>
    <scope>NUCLEOTIDE SEQUENCE [LARGE SCALE GENOMIC DNA]</scope>
    <source>
        <strain evidence="4 5">SM1969</strain>
    </source>
</reference>
<dbReference type="EMBL" id="WIXK01000011">
    <property type="protein sequence ID" value="MQY44126.1"/>
    <property type="molecule type" value="Genomic_DNA"/>
</dbReference>
<dbReference type="Gene3D" id="3.40.50.300">
    <property type="entry name" value="P-loop containing nucleotide triphosphate hydrolases"/>
    <property type="match status" value="1"/>
</dbReference>
<evidence type="ECO:0000259" key="3">
    <source>
        <dbReference type="Pfam" id="PF01656"/>
    </source>
</evidence>
<dbReference type="CDD" id="cd05387">
    <property type="entry name" value="BY-kinase"/>
    <property type="match status" value="1"/>
</dbReference>
<feature type="domain" description="CobQ/CobB/MinD/ParA nucleotide binding" evidence="3">
    <location>
        <begin position="92"/>
        <end position="273"/>
    </location>
</feature>
<dbReference type="Pfam" id="PF01656">
    <property type="entry name" value="CbiA"/>
    <property type="match status" value="1"/>
</dbReference>
<dbReference type="InterPro" id="IPR027417">
    <property type="entry name" value="P-loop_NTPase"/>
</dbReference>
<evidence type="ECO:0000313" key="4">
    <source>
        <dbReference type="EMBL" id="MQY44126.1"/>
    </source>
</evidence>
<organism evidence="4 5">
    <name type="scientific">Tritonibacter aquimaris</name>
    <dbReference type="NCBI Taxonomy" id="2663379"/>
    <lineage>
        <taxon>Bacteria</taxon>
        <taxon>Pseudomonadati</taxon>
        <taxon>Pseudomonadota</taxon>
        <taxon>Alphaproteobacteria</taxon>
        <taxon>Rhodobacterales</taxon>
        <taxon>Paracoccaceae</taxon>
        <taxon>Tritonibacter</taxon>
    </lineage>
</organism>
<dbReference type="GO" id="GO:0005886">
    <property type="term" value="C:plasma membrane"/>
    <property type="evidence" value="ECO:0007669"/>
    <property type="project" value="TreeGrafter"/>
</dbReference>
<gene>
    <name evidence="4" type="ORF">GG681_15885</name>
</gene>
<proteinExistence type="predicted"/>
<evidence type="ECO:0000256" key="1">
    <source>
        <dbReference type="ARBA" id="ARBA00022741"/>
    </source>
</evidence>
<dbReference type="InterPro" id="IPR002586">
    <property type="entry name" value="CobQ/CobB/MinD/ParA_Nub-bd_dom"/>
</dbReference>
<keyword evidence="5" id="KW-1185">Reference proteome</keyword>
<keyword evidence="1" id="KW-0547">Nucleotide-binding</keyword>
<dbReference type="PANTHER" id="PTHR32309">
    <property type="entry name" value="TYROSINE-PROTEIN KINASE"/>
    <property type="match status" value="1"/>
</dbReference>
<dbReference type="RefSeq" id="WP_153549023.1">
    <property type="nucleotide sequence ID" value="NZ_WIXK01000011.1"/>
</dbReference>